<evidence type="ECO:0008006" key="4">
    <source>
        <dbReference type="Google" id="ProtNLM"/>
    </source>
</evidence>
<keyword evidence="3" id="KW-1185">Reference proteome</keyword>
<name>A0A6G1PG69_CHAAH</name>
<protein>
    <recommendedName>
        <fullName evidence="4">Secreted protein</fullName>
    </recommendedName>
</protein>
<feature type="chain" id="PRO_5026153161" description="Secreted protein" evidence="1">
    <location>
        <begin position="20"/>
        <end position="112"/>
    </location>
</feature>
<proteinExistence type="predicted"/>
<dbReference type="Proteomes" id="UP000503349">
    <property type="component" value="Chromosome 4"/>
</dbReference>
<dbReference type="EMBL" id="CM015715">
    <property type="protein sequence ID" value="KAF3689300.1"/>
    <property type="molecule type" value="Genomic_DNA"/>
</dbReference>
<reference evidence="3" key="2">
    <citation type="submission" date="2019-02" db="EMBL/GenBank/DDBJ databases">
        <title>Opniocepnalus argus Var Kimnra genome.</title>
        <authorList>
            <person name="Zhou C."/>
            <person name="Xiao S."/>
        </authorList>
    </citation>
    <scope>NUCLEOTIDE SEQUENCE [LARGE SCALE GENOMIC DNA]</scope>
</reference>
<keyword evidence="1" id="KW-0732">Signal</keyword>
<organism evidence="2 3">
    <name type="scientific">Channa argus</name>
    <name type="common">Northern snakehead</name>
    <name type="synonym">Ophicephalus argus</name>
    <dbReference type="NCBI Taxonomy" id="215402"/>
    <lineage>
        <taxon>Eukaryota</taxon>
        <taxon>Metazoa</taxon>
        <taxon>Chordata</taxon>
        <taxon>Craniata</taxon>
        <taxon>Vertebrata</taxon>
        <taxon>Euteleostomi</taxon>
        <taxon>Actinopterygii</taxon>
        <taxon>Neopterygii</taxon>
        <taxon>Teleostei</taxon>
        <taxon>Neoteleostei</taxon>
        <taxon>Acanthomorphata</taxon>
        <taxon>Anabantaria</taxon>
        <taxon>Anabantiformes</taxon>
        <taxon>Channoidei</taxon>
        <taxon>Channidae</taxon>
        <taxon>Channa</taxon>
    </lineage>
</organism>
<dbReference type="AlphaFoldDB" id="A0A6G1PG69"/>
<evidence type="ECO:0000313" key="2">
    <source>
        <dbReference type="EMBL" id="KAF3689300.1"/>
    </source>
</evidence>
<feature type="signal peptide" evidence="1">
    <location>
        <begin position="1"/>
        <end position="19"/>
    </location>
</feature>
<sequence>MTLTLWVFSRFLLLFLSLSVPFCSFPGFGAVCFPVCSYCSYQPAQCVVVAFCCSFLFSLHFPLTPASQDRWLPTLSLVLLEVSSIKGNFSSSLLPRAFSRIRELLGFLYKTS</sequence>
<gene>
    <name evidence="2" type="ORF">EXN66_Car004972</name>
</gene>
<accession>A0A6G1PG69</accession>
<evidence type="ECO:0000256" key="1">
    <source>
        <dbReference type="SAM" id="SignalP"/>
    </source>
</evidence>
<reference evidence="2 3" key="1">
    <citation type="submission" date="2019-02" db="EMBL/GenBank/DDBJ databases">
        <title>Opniocepnalus argus genome.</title>
        <authorList>
            <person name="Zhou C."/>
            <person name="Xiao S."/>
        </authorList>
    </citation>
    <scope>NUCLEOTIDE SEQUENCE [LARGE SCALE GENOMIC DNA]</scope>
    <source>
        <strain evidence="2">OARG1902GOOAL</strain>
        <tissue evidence="2">Muscle</tissue>
    </source>
</reference>
<evidence type="ECO:0000313" key="3">
    <source>
        <dbReference type="Proteomes" id="UP000503349"/>
    </source>
</evidence>